<dbReference type="HOGENOM" id="CLU_3068576_0_0_1"/>
<gene>
    <name evidence="1" type="ORF">CH063_02802</name>
</gene>
<protein>
    <submittedName>
        <fullName evidence="1">Uncharacterized protein</fullName>
    </submittedName>
</protein>
<dbReference type="AlphaFoldDB" id="H1VQ15"/>
<sequence length="53" mass="5793">MEQGVGSTPFFGLEFGMDVGEQINFQIMKSKGATSIRTYPDLSVICCTIETLT</sequence>
<name>H1VQ15_COLHI</name>
<dbReference type="EMBL" id="CACQ02005301">
    <property type="protein sequence ID" value="CCF42321.1"/>
    <property type="molecule type" value="Genomic_DNA"/>
</dbReference>
<evidence type="ECO:0000313" key="1">
    <source>
        <dbReference type="EMBL" id="CCF42321.1"/>
    </source>
</evidence>
<reference evidence="2" key="1">
    <citation type="journal article" date="2012" name="Nat. Genet.">
        <title>Lifestyle transitions in plant pathogenic Colletotrichum fungi deciphered by genome and transcriptome analyses.</title>
        <authorList>
            <person name="O'Connell R.J."/>
            <person name="Thon M.R."/>
            <person name="Hacquard S."/>
            <person name="Amyotte S.G."/>
            <person name="Kleemann J."/>
            <person name="Torres M.F."/>
            <person name="Damm U."/>
            <person name="Buiate E.A."/>
            <person name="Epstein L."/>
            <person name="Alkan N."/>
            <person name="Altmueller J."/>
            <person name="Alvarado-Balderrama L."/>
            <person name="Bauser C.A."/>
            <person name="Becker C."/>
            <person name="Birren B.W."/>
            <person name="Chen Z."/>
            <person name="Choi J."/>
            <person name="Crouch J.A."/>
            <person name="Duvick J.P."/>
            <person name="Farman M.A."/>
            <person name="Gan P."/>
            <person name="Heiman D."/>
            <person name="Henrissat B."/>
            <person name="Howard R.J."/>
            <person name="Kabbage M."/>
            <person name="Koch C."/>
            <person name="Kracher B."/>
            <person name="Kubo Y."/>
            <person name="Law A.D."/>
            <person name="Lebrun M.-H."/>
            <person name="Lee Y.-H."/>
            <person name="Miyara I."/>
            <person name="Moore N."/>
            <person name="Neumann U."/>
            <person name="Nordstroem K."/>
            <person name="Panaccione D.G."/>
            <person name="Panstruga R."/>
            <person name="Place M."/>
            <person name="Proctor R.H."/>
            <person name="Prusky D."/>
            <person name="Rech G."/>
            <person name="Reinhardt R."/>
            <person name="Rollins J.A."/>
            <person name="Rounsley S."/>
            <person name="Schardl C.L."/>
            <person name="Schwartz D.C."/>
            <person name="Shenoy N."/>
            <person name="Shirasu K."/>
            <person name="Sikhakolli U.R."/>
            <person name="Stueber K."/>
            <person name="Sukno S.A."/>
            <person name="Sweigard J.A."/>
            <person name="Takano Y."/>
            <person name="Takahara H."/>
            <person name="Trail F."/>
            <person name="van der Does H.C."/>
            <person name="Voll L.M."/>
            <person name="Will I."/>
            <person name="Young S."/>
            <person name="Zeng Q."/>
            <person name="Zhang J."/>
            <person name="Zhou S."/>
            <person name="Dickman M.B."/>
            <person name="Schulze-Lefert P."/>
            <person name="Ver Loren van Themaat E."/>
            <person name="Ma L.-J."/>
            <person name="Vaillancourt L.J."/>
        </authorList>
    </citation>
    <scope>NUCLEOTIDE SEQUENCE [LARGE SCALE GENOMIC DNA]</scope>
    <source>
        <strain evidence="2">IMI 349063</strain>
    </source>
</reference>
<dbReference type="Proteomes" id="UP000007174">
    <property type="component" value="Unassembled WGS sequence"/>
</dbReference>
<accession>H1VQ15</accession>
<evidence type="ECO:0000313" key="2">
    <source>
        <dbReference type="Proteomes" id="UP000007174"/>
    </source>
</evidence>
<proteinExistence type="predicted"/>
<organism evidence="1 2">
    <name type="scientific">Colletotrichum higginsianum (strain IMI 349063)</name>
    <name type="common">Crucifer anthracnose fungus</name>
    <dbReference type="NCBI Taxonomy" id="759273"/>
    <lineage>
        <taxon>Eukaryota</taxon>
        <taxon>Fungi</taxon>
        <taxon>Dikarya</taxon>
        <taxon>Ascomycota</taxon>
        <taxon>Pezizomycotina</taxon>
        <taxon>Sordariomycetes</taxon>
        <taxon>Hypocreomycetidae</taxon>
        <taxon>Glomerellales</taxon>
        <taxon>Glomerellaceae</taxon>
        <taxon>Colletotrichum</taxon>
        <taxon>Colletotrichum destructivum species complex</taxon>
    </lineage>
</organism>